<reference evidence="7 8" key="1">
    <citation type="submission" date="2020-08" db="EMBL/GenBank/DDBJ databases">
        <authorList>
            <person name="Ren C."/>
            <person name="Gu Y."/>
            <person name="Xu Y."/>
        </authorList>
    </citation>
    <scope>NUCLEOTIDE SEQUENCE [LARGE SCALE GENOMIC DNA]</scope>
    <source>
        <strain evidence="7 8">LBM18003</strain>
    </source>
</reference>
<dbReference type="Pfam" id="PF00391">
    <property type="entry name" value="PEP-utilizers"/>
    <property type="match status" value="1"/>
</dbReference>
<dbReference type="Proteomes" id="UP000516046">
    <property type="component" value="Chromosome"/>
</dbReference>
<evidence type="ECO:0000313" key="8">
    <source>
        <dbReference type="Proteomes" id="UP000516046"/>
    </source>
</evidence>
<sequence>MLVVQGTPASKGIAFGPACIVAARKPAPISKECATDPAYELVRLQKARACAKQEIQKIYQHACARVGKKDSIIFQIHIIMLEDETFQKAIIDSIVKDRTTAEYAVWYNGSRLYEHFSSMDDEYMRARSEDMLDICHRLLSCLNQGCCSIPNVEEYLAQPAVLCLKRALPSEVMQSKHKNILAIVSQYGSATSHSAMLARSMGLPAVIALGAAFQELKPGAELIVDGTAGQVIVEPTPEVREEYKARANEQASP</sequence>
<dbReference type="SUPFAM" id="SSF52009">
    <property type="entry name" value="Phosphohistidine domain"/>
    <property type="match status" value="1"/>
</dbReference>
<dbReference type="InterPro" id="IPR036618">
    <property type="entry name" value="PtsI_HPr-bd_sf"/>
</dbReference>
<dbReference type="InterPro" id="IPR036637">
    <property type="entry name" value="Phosphohistidine_dom_sf"/>
</dbReference>
<dbReference type="Pfam" id="PF05524">
    <property type="entry name" value="PEP-utilisers_N"/>
    <property type="match status" value="1"/>
</dbReference>
<feature type="domain" description="Phosphotransferase system enzyme I N-terminal" evidence="6">
    <location>
        <begin position="5"/>
        <end position="127"/>
    </location>
</feature>
<evidence type="ECO:0000256" key="3">
    <source>
        <dbReference type="ARBA" id="ARBA00022679"/>
    </source>
</evidence>
<organism evidence="7 8">
    <name type="scientific">Caproicibacterium amylolyticum</name>
    <dbReference type="NCBI Taxonomy" id="2766537"/>
    <lineage>
        <taxon>Bacteria</taxon>
        <taxon>Bacillati</taxon>
        <taxon>Bacillota</taxon>
        <taxon>Clostridia</taxon>
        <taxon>Eubacteriales</taxon>
        <taxon>Oscillospiraceae</taxon>
        <taxon>Caproicibacterium</taxon>
    </lineage>
</organism>
<evidence type="ECO:0000256" key="4">
    <source>
        <dbReference type="ARBA" id="ARBA00033235"/>
    </source>
</evidence>
<evidence type="ECO:0000259" key="6">
    <source>
        <dbReference type="Pfam" id="PF05524"/>
    </source>
</evidence>
<dbReference type="InterPro" id="IPR008279">
    <property type="entry name" value="PEP-util_enz_mobile_dom"/>
</dbReference>
<dbReference type="GO" id="GO:0009401">
    <property type="term" value="P:phosphoenolpyruvate-dependent sugar phosphotransferase system"/>
    <property type="evidence" value="ECO:0007669"/>
    <property type="project" value="InterPro"/>
</dbReference>
<evidence type="ECO:0000256" key="1">
    <source>
        <dbReference type="ARBA" id="ARBA00007837"/>
    </source>
</evidence>
<gene>
    <name evidence="7" type="ORF">H6X83_00895</name>
</gene>
<dbReference type="GO" id="GO:0016772">
    <property type="term" value="F:transferase activity, transferring phosphorus-containing groups"/>
    <property type="evidence" value="ECO:0007669"/>
    <property type="project" value="InterPro"/>
</dbReference>
<feature type="domain" description="PEP-utilising enzyme mobile" evidence="5">
    <location>
        <begin position="158"/>
        <end position="229"/>
    </location>
</feature>
<dbReference type="InterPro" id="IPR008731">
    <property type="entry name" value="PTS_EIN"/>
</dbReference>
<protein>
    <recommendedName>
        <fullName evidence="2">Phosphoenolpyruvate-protein phosphotransferase</fullName>
    </recommendedName>
    <alternativeName>
        <fullName evidence="4">Phosphotransferase system, enzyme I</fullName>
    </alternativeName>
</protein>
<dbReference type="InterPro" id="IPR050499">
    <property type="entry name" value="PEP-utilizing_PTS_enzyme"/>
</dbReference>
<dbReference type="PANTHER" id="PTHR46244:SF3">
    <property type="entry name" value="PHOSPHOENOLPYRUVATE-PROTEIN PHOSPHOTRANSFERASE"/>
    <property type="match status" value="1"/>
</dbReference>
<dbReference type="RefSeq" id="WP_212507322.1">
    <property type="nucleotide sequence ID" value="NZ_CP060696.1"/>
</dbReference>
<keyword evidence="8" id="KW-1185">Reference proteome</keyword>
<evidence type="ECO:0000256" key="2">
    <source>
        <dbReference type="ARBA" id="ARBA00016544"/>
    </source>
</evidence>
<comment type="similarity">
    <text evidence="1">Belongs to the PEP-utilizing enzyme family.</text>
</comment>
<accession>A0A7G9WHU4</accession>
<proteinExistence type="inferred from homology"/>
<dbReference type="Gene3D" id="3.50.30.10">
    <property type="entry name" value="Phosphohistidine domain"/>
    <property type="match status" value="1"/>
</dbReference>
<evidence type="ECO:0000259" key="5">
    <source>
        <dbReference type="Pfam" id="PF00391"/>
    </source>
</evidence>
<dbReference type="KEGG" id="caml:H6X83_00895"/>
<name>A0A7G9WHU4_9FIRM</name>
<dbReference type="Gene3D" id="1.10.274.10">
    <property type="entry name" value="PtsI, HPr-binding domain"/>
    <property type="match status" value="1"/>
</dbReference>
<dbReference type="EMBL" id="CP060696">
    <property type="protein sequence ID" value="QNO18256.1"/>
    <property type="molecule type" value="Genomic_DNA"/>
</dbReference>
<dbReference type="SUPFAM" id="SSF47831">
    <property type="entry name" value="Enzyme I of the PEP:sugar phosphotransferase system HPr-binding (sub)domain"/>
    <property type="match status" value="1"/>
</dbReference>
<dbReference type="PANTHER" id="PTHR46244">
    <property type="entry name" value="PHOSPHOENOLPYRUVATE-PROTEIN PHOSPHOTRANSFERASE"/>
    <property type="match status" value="1"/>
</dbReference>
<evidence type="ECO:0000313" key="7">
    <source>
        <dbReference type="EMBL" id="QNO18256.1"/>
    </source>
</evidence>
<dbReference type="AlphaFoldDB" id="A0A7G9WHU4"/>
<keyword evidence="3" id="KW-0808">Transferase</keyword>